<dbReference type="Proteomes" id="UP000186364">
    <property type="component" value="Unassembled WGS sequence"/>
</dbReference>
<feature type="coiled-coil region" evidence="1">
    <location>
        <begin position="855"/>
        <end position="899"/>
    </location>
</feature>
<keyword evidence="4" id="KW-1185">Reference proteome</keyword>
<evidence type="ECO:0000313" key="4">
    <source>
        <dbReference type="Proteomes" id="UP000186364"/>
    </source>
</evidence>
<dbReference type="RefSeq" id="WP_075628922.1">
    <property type="nucleotide sequence ID" value="NZ_FOAM01000003.1"/>
</dbReference>
<organism evidence="3 4">
    <name type="scientific">Xaviernesmea oryzae</name>
    <dbReference type="NCBI Taxonomy" id="464029"/>
    <lineage>
        <taxon>Bacteria</taxon>
        <taxon>Pseudomonadati</taxon>
        <taxon>Pseudomonadota</taxon>
        <taxon>Alphaproteobacteria</taxon>
        <taxon>Hyphomicrobiales</taxon>
        <taxon>Rhizobiaceae</taxon>
        <taxon>Rhizobium/Agrobacterium group</taxon>
        <taxon>Xaviernesmea</taxon>
    </lineage>
</organism>
<dbReference type="SUPFAM" id="SSF52540">
    <property type="entry name" value="P-loop containing nucleoside triphosphate hydrolases"/>
    <property type="match status" value="1"/>
</dbReference>
<protein>
    <recommendedName>
        <fullName evidence="2">YhaN AAA domain-containing protein</fullName>
    </recommendedName>
</protein>
<evidence type="ECO:0000313" key="3">
    <source>
        <dbReference type="EMBL" id="OLP58497.1"/>
    </source>
</evidence>
<dbReference type="Pfam" id="PF13514">
    <property type="entry name" value="AAA_27"/>
    <property type="match status" value="1"/>
</dbReference>
<comment type="caution">
    <text evidence="3">The sequence shown here is derived from an EMBL/GenBank/DDBJ whole genome shotgun (WGS) entry which is preliminary data.</text>
</comment>
<sequence length="1176" mass="128821">MRLNRLDLVRYGKFTDRRLDFGTRRQGADLHIVYGPNEAGKSTLFNGFLDLLFGIEARSAYGFLHPYPAMRVGGIIETGVGTQEVFRVKRAQNTLIDAADRPLPDGLFAAALAGIDRDSYRMMFSLDDDTIEKGGDAILKSEGELGTLLFAASAGLPDTAAALEALKNEADSFYKPQGRKHQLGELKDRLDRLRQEKTALDVTARAFKDLRRDRDVATEAHERAVAARASLQAALEHCRAAIDAMPILARLKAGREELEAYAELPEPPSHWFSELPGLLREEVALATRLAESEAARARIEAAMEGLVRDPDALSLAAGLAALTQDNLDARERAAAQDLPVRVSERQRVLADLSIVRARLGLAEDVAVTRLIVPAAELARLQALARRHAQLAERVAASGRELTAAEKAVRQAVQSGKDETEAASVDDELVERLKQALAAARASDAPLRRQEAERRTQTEGAQLAERLAALSPFAGSPEDLAALGVPAAEEVASWRLRTASLEEERLRVEARLGDIDADLAADTARADALASRGGLVEDEAAARLRAAREAAWQAHEDALDRQTATRFRAALTEDDEAVAARLAHAAELSRLRDLTEAKRDKQARRQALQDRLATLRQEQARIDDEVVSACSACGLDKPLPPARLDAWLIRRVEALAARTALIDARRAGTQAAREEDGLRAALSEALLPLLLRADSLGGQGSPLVQDALPSRFDALLAFAERRLAAAQDKARDERAAREAAESARALLESRREDHEAASAEQARWETDWQRALAQAAVLDWIMPAGAEPGDAAVPPPDLVLPLLGVLQEAETLAVKLADLDHRIAAMEADRAAFRAAVARLQPMGQGDDPLSVLDALRRRLQVAQEAERLGERLEEEARRQEEAEARLLEDQNRHDALKREMLRLFDAESLSEVATRLDAVKTRHHLRQRLSEAEGDLCRRLQVDRPEDAEAQLEALDRTALAEERAALEVRLADAESETGEALVARRAAEKALAAVAGSDAAAHLEEQRRTVLADIEARALRYLRLRAGILAGEEALRLYRERHRSAMLARASQAFSAISGGDYEGLGSERAKGKEVLFARAAGGATKFAEDLSKGTRFQLYLALRIAGYHETAELRDPLPFIADDIMETFDDRRAGHAFRLMGDMALKGQVIYLTHHEHLCEIARSVCPDVQLHRL</sequence>
<dbReference type="Gene3D" id="3.40.50.300">
    <property type="entry name" value="P-loop containing nucleotide triphosphate hydrolases"/>
    <property type="match status" value="2"/>
</dbReference>
<dbReference type="OrthoDB" id="9764467at2"/>
<dbReference type="AlphaFoldDB" id="A0A1Q9ASU3"/>
<feature type="domain" description="YhaN AAA" evidence="2">
    <location>
        <begin position="1"/>
        <end position="206"/>
    </location>
</feature>
<name>A0A1Q9ASU3_9HYPH</name>
<dbReference type="PANTHER" id="PTHR41259">
    <property type="entry name" value="DOUBLE-STRAND BREAK REPAIR RAD50 ATPASE, PUTATIVE-RELATED"/>
    <property type="match status" value="1"/>
</dbReference>
<evidence type="ECO:0000259" key="2">
    <source>
        <dbReference type="Pfam" id="PF13514"/>
    </source>
</evidence>
<reference evidence="3 4" key="1">
    <citation type="submission" date="2016-09" db="EMBL/GenBank/DDBJ databases">
        <title>Rhizobium sp. nov., a novel species isolated from the rice rhizosphere.</title>
        <authorList>
            <person name="Zhao J."/>
            <person name="Zhang X."/>
        </authorList>
    </citation>
    <scope>NUCLEOTIDE SEQUENCE [LARGE SCALE GENOMIC DNA]</scope>
    <source>
        <strain evidence="3 4">1.7048</strain>
    </source>
</reference>
<accession>A0A1Q9ASU3</accession>
<keyword evidence="1" id="KW-0175">Coiled coil</keyword>
<dbReference type="InterPro" id="IPR027417">
    <property type="entry name" value="P-loop_NTPase"/>
</dbReference>
<dbReference type="InterPro" id="IPR038734">
    <property type="entry name" value="YhaN_AAA"/>
</dbReference>
<proteinExistence type="predicted"/>
<dbReference type="PANTHER" id="PTHR41259:SF1">
    <property type="entry name" value="DOUBLE-STRAND BREAK REPAIR RAD50 ATPASE, PUTATIVE-RELATED"/>
    <property type="match status" value="1"/>
</dbReference>
<feature type="coiled-coil region" evidence="1">
    <location>
        <begin position="715"/>
        <end position="756"/>
    </location>
</feature>
<dbReference type="EMBL" id="MKIP01000057">
    <property type="protein sequence ID" value="OLP58497.1"/>
    <property type="molecule type" value="Genomic_DNA"/>
</dbReference>
<evidence type="ECO:0000256" key="1">
    <source>
        <dbReference type="SAM" id="Coils"/>
    </source>
</evidence>
<feature type="coiled-coil region" evidence="1">
    <location>
        <begin position="590"/>
        <end position="624"/>
    </location>
</feature>
<gene>
    <name evidence="3" type="ORF">BJF93_16665</name>
</gene>